<accession>A0ABQ3B987</accession>
<comment type="caution">
    <text evidence="1">The sequence shown here is derived from an EMBL/GenBank/DDBJ whole genome shotgun (WGS) entry which is preliminary data.</text>
</comment>
<dbReference type="Proteomes" id="UP000619761">
    <property type="component" value="Unassembled WGS sequence"/>
</dbReference>
<gene>
    <name evidence="1" type="ORF">GCM10011613_33070</name>
</gene>
<reference evidence="2" key="1">
    <citation type="journal article" date="2019" name="Int. J. Syst. Evol. Microbiol.">
        <title>The Global Catalogue of Microorganisms (GCM) 10K type strain sequencing project: providing services to taxonomists for standard genome sequencing and annotation.</title>
        <authorList>
            <consortium name="The Broad Institute Genomics Platform"/>
            <consortium name="The Broad Institute Genome Sequencing Center for Infectious Disease"/>
            <person name="Wu L."/>
            <person name="Ma J."/>
        </authorList>
    </citation>
    <scope>NUCLEOTIDE SEQUENCE [LARGE SCALE GENOMIC DNA]</scope>
    <source>
        <strain evidence="2">KCTC 32239</strain>
    </source>
</reference>
<sequence>MLKNILDGEAPSSVFKQMIVDNPALTNIDLSNSLANEFDNLNSQAAQLVWHWQRPGKQQGLSDENLDALLLNFFQEAGYLVR</sequence>
<dbReference type="EMBL" id="BMYZ01000003">
    <property type="protein sequence ID" value="GGY85328.1"/>
    <property type="molecule type" value="Genomic_DNA"/>
</dbReference>
<organism evidence="1 2">
    <name type="scientific">Cellvibrio zantedeschiae</name>
    <dbReference type="NCBI Taxonomy" id="1237077"/>
    <lineage>
        <taxon>Bacteria</taxon>
        <taxon>Pseudomonadati</taxon>
        <taxon>Pseudomonadota</taxon>
        <taxon>Gammaproteobacteria</taxon>
        <taxon>Cellvibrionales</taxon>
        <taxon>Cellvibrionaceae</taxon>
        <taxon>Cellvibrio</taxon>
    </lineage>
</organism>
<proteinExistence type="predicted"/>
<evidence type="ECO:0000313" key="2">
    <source>
        <dbReference type="Proteomes" id="UP000619761"/>
    </source>
</evidence>
<dbReference type="RefSeq" id="WP_189420597.1">
    <property type="nucleotide sequence ID" value="NZ_BMYZ01000003.1"/>
</dbReference>
<keyword evidence="2" id="KW-1185">Reference proteome</keyword>
<evidence type="ECO:0000313" key="1">
    <source>
        <dbReference type="EMBL" id="GGY85328.1"/>
    </source>
</evidence>
<name>A0ABQ3B987_9GAMM</name>
<protein>
    <submittedName>
        <fullName evidence="1">Uncharacterized protein</fullName>
    </submittedName>
</protein>